<dbReference type="PROSITE" id="PS51462">
    <property type="entry name" value="NUDIX"/>
    <property type="match status" value="1"/>
</dbReference>
<dbReference type="Gene3D" id="3.90.79.10">
    <property type="entry name" value="Nucleoside Triphosphate Pyrophosphohydrolase"/>
    <property type="match status" value="1"/>
</dbReference>
<keyword evidence="3" id="KW-0378">Hydrolase</keyword>
<dbReference type="InterPro" id="IPR059176">
    <property type="entry name" value="UDP-X_N"/>
</dbReference>
<gene>
    <name evidence="3" type="ORF">NRE15_07455</name>
</gene>
<dbReference type="SUPFAM" id="SSF55811">
    <property type="entry name" value="Nudix"/>
    <property type="match status" value="1"/>
</dbReference>
<organism evidence="3 4">
    <name type="scientific">Fundicoccus culcitae</name>
    <dbReference type="NCBI Taxonomy" id="2969821"/>
    <lineage>
        <taxon>Bacteria</taxon>
        <taxon>Bacillati</taxon>
        <taxon>Bacillota</taxon>
        <taxon>Bacilli</taxon>
        <taxon>Lactobacillales</taxon>
        <taxon>Aerococcaceae</taxon>
        <taxon>Fundicoccus</taxon>
    </lineage>
</organism>
<keyword evidence="4" id="KW-1185">Reference proteome</keyword>
<dbReference type="Pfam" id="PF00293">
    <property type="entry name" value="NUDIX"/>
    <property type="match status" value="1"/>
</dbReference>
<comment type="similarity">
    <text evidence="1">Belongs to the Nudix hydrolase family.</text>
</comment>
<dbReference type="RefSeq" id="WP_313792258.1">
    <property type="nucleotide sequence ID" value="NZ_CP102453.1"/>
</dbReference>
<dbReference type="InterPro" id="IPR000086">
    <property type="entry name" value="NUDIX_hydrolase_dom"/>
</dbReference>
<dbReference type="Proteomes" id="UP001315967">
    <property type="component" value="Chromosome"/>
</dbReference>
<sequence length="205" mass="23469">MRIKWLEWAQQLQAIAQAGLTYSKDVYDLERFEMIRDLSVEIMEEYTQVDPTVIRELFASDTGYATPKVDVRGVVFQDRRILLVKETADGKWSVPGGWADVGYSASEVVVKEVQEESGFVVVPRRVIAVMDRARHPHPPHANYIYRIFFLCELVGGQASESIETSDVGFFERHSLPELSIGRITESQIDILYRYLDDPDALAYFD</sequence>
<dbReference type="PANTHER" id="PTHR43736:SF1">
    <property type="entry name" value="DIHYDRONEOPTERIN TRIPHOSPHATE DIPHOSPHATASE"/>
    <property type="match status" value="1"/>
</dbReference>
<evidence type="ECO:0000313" key="4">
    <source>
        <dbReference type="Proteomes" id="UP001315967"/>
    </source>
</evidence>
<dbReference type="Gene3D" id="6.10.250.1120">
    <property type="match status" value="1"/>
</dbReference>
<dbReference type="EMBL" id="CP102453">
    <property type="protein sequence ID" value="UUX32759.1"/>
    <property type="molecule type" value="Genomic_DNA"/>
</dbReference>
<evidence type="ECO:0000259" key="2">
    <source>
        <dbReference type="PROSITE" id="PS51462"/>
    </source>
</evidence>
<dbReference type="GO" id="GO:0016787">
    <property type="term" value="F:hydrolase activity"/>
    <property type="evidence" value="ECO:0007669"/>
    <property type="project" value="UniProtKB-KW"/>
</dbReference>
<proteinExistence type="inferred from homology"/>
<dbReference type="PANTHER" id="PTHR43736">
    <property type="entry name" value="ADP-RIBOSE PYROPHOSPHATASE"/>
    <property type="match status" value="1"/>
</dbReference>
<name>A0ABY5P2H2_9LACT</name>
<protein>
    <submittedName>
        <fullName evidence="3">NUDIX hydrolase</fullName>
    </submittedName>
</protein>
<dbReference type="InterPro" id="IPR015797">
    <property type="entry name" value="NUDIX_hydrolase-like_dom_sf"/>
</dbReference>
<accession>A0ABY5P2H2</accession>
<evidence type="ECO:0000313" key="3">
    <source>
        <dbReference type="EMBL" id="UUX32759.1"/>
    </source>
</evidence>
<feature type="domain" description="Nudix hydrolase" evidence="2">
    <location>
        <begin position="66"/>
        <end position="192"/>
    </location>
</feature>
<dbReference type="Pfam" id="PF12535">
    <property type="entry name" value="Nudix_N"/>
    <property type="match status" value="1"/>
</dbReference>
<reference evidence="3 4" key="1">
    <citation type="submission" date="2022-08" db="EMBL/GenBank/DDBJ databases">
        <title>Aerococcaceae sp. nov isolated from spoiled eye mask.</title>
        <authorList>
            <person name="Zhou G."/>
            <person name="Xie X.-B."/>
            <person name="Shi Q.-S."/>
            <person name="Wang Y.-S."/>
            <person name="Wen X."/>
            <person name="Peng H."/>
            <person name="Yang X.-J."/>
            <person name="Tao H.-B."/>
            <person name="Huang X.-M."/>
        </authorList>
    </citation>
    <scope>NUCLEOTIDE SEQUENCE [LARGE SCALE GENOMIC DNA]</scope>
    <source>
        <strain evidence="4">DM20194951</strain>
    </source>
</reference>
<evidence type="ECO:0000256" key="1">
    <source>
        <dbReference type="ARBA" id="ARBA00005582"/>
    </source>
</evidence>